<feature type="compositionally biased region" description="Basic and acidic residues" evidence="2">
    <location>
        <begin position="128"/>
        <end position="159"/>
    </location>
</feature>
<organism evidence="4 5">
    <name type="scientific">Sinocyclocheilus rhinocerous</name>
    <dbReference type="NCBI Taxonomy" id="307959"/>
    <lineage>
        <taxon>Eukaryota</taxon>
        <taxon>Metazoa</taxon>
        <taxon>Chordata</taxon>
        <taxon>Craniata</taxon>
        <taxon>Vertebrata</taxon>
        <taxon>Euteleostomi</taxon>
        <taxon>Actinopterygii</taxon>
        <taxon>Neopterygii</taxon>
        <taxon>Teleostei</taxon>
        <taxon>Ostariophysi</taxon>
        <taxon>Cypriniformes</taxon>
        <taxon>Cyprinidae</taxon>
        <taxon>Cyprininae</taxon>
        <taxon>Sinocyclocheilus</taxon>
    </lineage>
</organism>
<dbReference type="InterPro" id="IPR003169">
    <property type="entry name" value="GYF"/>
</dbReference>
<dbReference type="PANTHER" id="PTHR14445">
    <property type="entry name" value="GRB10 INTERACTING GYF PROTEIN"/>
    <property type="match status" value="1"/>
</dbReference>
<dbReference type="Ensembl" id="ENSSRHT00000017008.1">
    <property type="protein sequence ID" value="ENSSRHP00000016464.1"/>
    <property type="gene ID" value="ENSSRHG00000009054.1"/>
</dbReference>
<gene>
    <name evidence="4" type="primary">LOC107738064</name>
</gene>
<proteinExistence type="inferred from homology"/>
<keyword evidence="5" id="KW-1185">Reference proteome</keyword>
<feature type="compositionally biased region" description="Basic and acidic residues" evidence="2">
    <location>
        <begin position="202"/>
        <end position="245"/>
    </location>
</feature>
<dbReference type="PANTHER" id="PTHR14445:SF37">
    <property type="entry name" value="GRB10-INTERACTING GYF PROTEIN 1"/>
    <property type="match status" value="1"/>
</dbReference>
<feature type="domain" description="GYF" evidence="3">
    <location>
        <begin position="419"/>
        <end position="467"/>
    </location>
</feature>
<dbReference type="PROSITE" id="PS50829">
    <property type="entry name" value="GYF"/>
    <property type="match status" value="1"/>
</dbReference>
<dbReference type="SMART" id="SM00444">
    <property type="entry name" value="GYF"/>
    <property type="match status" value="1"/>
</dbReference>
<dbReference type="InterPro" id="IPR051640">
    <property type="entry name" value="GRB10-interact_GYF"/>
</dbReference>
<feature type="region of interest" description="Disordered" evidence="2">
    <location>
        <begin position="639"/>
        <end position="665"/>
    </location>
</feature>
<dbReference type="Proteomes" id="UP000472270">
    <property type="component" value="Unassembled WGS sequence"/>
</dbReference>
<evidence type="ECO:0000313" key="5">
    <source>
        <dbReference type="Proteomes" id="UP000472270"/>
    </source>
</evidence>
<reference evidence="4" key="2">
    <citation type="submission" date="2025-09" db="UniProtKB">
        <authorList>
            <consortium name="Ensembl"/>
        </authorList>
    </citation>
    <scope>IDENTIFICATION</scope>
</reference>
<feature type="compositionally biased region" description="Low complexity" evidence="2">
    <location>
        <begin position="639"/>
        <end position="656"/>
    </location>
</feature>
<dbReference type="Gene3D" id="3.30.1490.40">
    <property type="match status" value="1"/>
</dbReference>
<dbReference type="CDD" id="cd00072">
    <property type="entry name" value="GYF"/>
    <property type="match status" value="1"/>
</dbReference>
<evidence type="ECO:0000256" key="1">
    <source>
        <dbReference type="ARBA" id="ARBA00038015"/>
    </source>
</evidence>
<name>A0A673GSG9_9TELE</name>
<feature type="compositionally biased region" description="Basic and acidic residues" evidence="2">
    <location>
        <begin position="307"/>
        <end position="323"/>
    </location>
</feature>
<evidence type="ECO:0000313" key="4">
    <source>
        <dbReference type="Ensembl" id="ENSSRHP00000016464.1"/>
    </source>
</evidence>
<protein>
    <submittedName>
        <fullName evidence="4">PERQ amino acid-rich with GYF domain-containing protein 1-like</fullName>
    </submittedName>
</protein>
<dbReference type="InterPro" id="IPR035445">
    <property type="entry name" value="GYF-like_dom_sf"/>
</dbReference>
<sequence>VSSPPASPAMPKYKLAEYRYGREEMLALYVKDNKVPEEMQDKEFAAILQDEPQQPLALLPLTEEEQRNFSMSVNSVAVLRLMGKGGGAAPAGVNRGRGIVRGGRGRGRGEGGFYQRSSEEGEGGFGRSVREIHRSQSWDDRSERRFEKPLRREGVRLGFEEGGPGGRKEFMRSDSDNWRMLREEQEEEDTGEAGGSWRLTGSRRDDGGPRSAGWREHSGPGEVRRRKFDFDFRDGGNEGGRRRAGSEGAEEERDGLPEWCTDEEDGEMGTFDSSGAFMSIRKGPKDPIPEEEFEFQGLEDEEEDGDNQEKKNGAGAEKSEKGVNKNGKSRLLSEAMLDLSPSASSSLPSSPLSSSSAATDLPPPGGDIEDDEGMKHLQQEAEKMVAALQDTSLEEECFTQTLQESRNTASALPLSHDSAMKWFYKDPQGEIQGPFSTVEMCEWFQAGYFAMNLLVKRGCDEGFQPLGEVIKMWGRVPFAPGPSPPPLLGNMDQERLKKQQELAAAKALYQQLQQQQLFQLINRLVYVYCITTLYVCFFSCRCEEQGMMPSLNRSMSVPDTGSMWDMHTSASQPAGGEASLWDLMNSSTQGPILEQLQKLHERREAELRLYTFLSHTPSFSSYLGFSFSQQQDLLMKLLQQAPRQGSSGSGSSWSGGPIPGLGKQTKPLNLLDVQQEAERMHKQQHRVQQQQRVGGGSPSGGGMGVWDEALKNQSTLRNNMGLKNSRSSPSLSEQYMMRGRKHTEEEEERLLKLLQGMKSQDGFTTWCEQMLHALNTSANNSSSSQDVPTIVAYLKEVESPYEVLNFICSYLGDTVEAKEFARQFLERRAKQKANHQRQQQQVCVTGRYRVIVWGMNPSALQTMFQAVHSGKGGVVYDQAAKLKKKQPMMLHSDPSILGNLFSSCTYSMSRVV</sequence>
<evidence type="ECO:0000259" key="3">
    <source>
        <dbReference type="PROSITE" id="PS50829"/>
    </source>
</evidence>
<feature type="region of interest" description="Disordered" evidence="2">
    <location>
        <begin position="677"/>
        <end position="706"/>
    </location>
</feature>
<dbReference type="GO" id="GO:0005829">
    <property type="term" value="C:cytosol"/>
    <property type="evidence" value="ECO:0007669"/>
    <property type="project" value="TreeGrafter"/>
</dbReference>
<feature type="compositionally biased region" description="Polar residues" evidence="2">
    <location>
        <begin position="718"/>
        <end position="733"/>
    </location>
</feature>
<feature type="compositionally biased region" description="Acidic residues" evidence="2">
    <location>
        <begin position="289"/>
        <end position="306"/>
    </location>
</feature>
<accession>A0A673GSG9</accession>
<dbReference type="AlphaFoldDB" id="A0A673GSG9"/>
<feature type="compositionally biased region" description="Basic and acidic residues" evidence="2">
    <location>
        <begin position="166"/>
        <end position="183"/>
    </location>
</feature>
<dbReference type="GO" id="GO:0048009">
    <property type="term" value="P:insulin-like growth factor receptor signaling pathway"/>
    <property type="evidence" value="ECO:0007669"/>
    <property type="project" value="TreeGrafter"/>
</dbReference>
<feature type="region of interest" description="Disordered" evidence="2">
    <location>
        <begin position="87"/>
        <end position="372"/>
    </location>
</feature>
<comment type="similarity">
    <text evidence="1">Belongs to the GIGYF family.</text>
</comment>
<reference evidence="4" key="1">
    <citation type="submission" date="2025-08" db="UniProtKB">
        <authorList>
            <consortium name="Ensembl"/>
        </authorList>
    </citation>
    <scope>IDENTIFICATION</scope>
</reference>
<dbReference type="Pfam" id="PF02213">
    <property type="entry name" value="GYF"/>
    <property type="match status" value="1"/>
</dbReference>
<feature type="compositionally biased region" description="Gly residues" evidence="2">
    <location>
        <begin position="693"/>
        <end position="704"/>
    </location>
</feature>
<feature type="compositionally biased region" description="Low complexity" evidence="2">
    <location>
        <begin position="339"/>
        <end position="358"/>
    </location>
</feature>
<dbReference type="SUPFAM" id="SSF55277">
    <property type="entry name" value="GYF domain"/>
    <property type="match status" value="1"/>
</dbReference>
<feature type="region of interest" description="Disordered" evidence="2">
    <location>
        <begin position="718"/>
        <end position="743"/>
    </location>
</feature>
<evidence type="ECO:0000256" key="2">
    <source>
        <dbReference type="SAM" id="MobiDB-lite"/>
    </source>
</evidence>